<sequence>AVKILLSKWLSSTTKMRDAPLILMETVKGIVVKMTADEAVVATVAPKGDRIPSEIHLENPEQNSLELGTWLILQLSKEGRYVFKEKILVDRSHPLRTVIDKKKNVVLLHVKLDIRWDNKVSKLYGYSPALGNVFLPCSNSLDRQLIYEGYVSWFVYNALCLKQICFMR</sequence>
<dbReference type="WBParaSite" id="PgR116_g017_t02">
    <property type="protein sequence ID" value="PgR116_g017_t02"/>
    <property type="gene ID" value="PgR116_g017"/>
</dbReference>
<accession>A0A915CAW7</accession>
<proteinExistence type="predicted"/>
<keyword evidence="1" id="KW-1185">Reference proteome</keyword>
<dbReference type="Proteomes" id="UP000887569">
    <property type="component" value="Unplaced"/>
</dbReference>
<evidence type="ECO:0000313" key="2">
    <source>
        <dbReference type="WBParaSite" id="PgR116_g017_t02"/>
    </source>
</evidence>
<protein>
    <submittedName>
        <fullName evidence="2">Uncharacterized protein</fullName>
    </submittedName>
</protein>
<evidence type="ECO:0000313" key="1">
    <source>
        <dbReference type="Proteomes" id="UP000887569"/>
    </source>
</evidence>
<reference evidence="2" key="1">
    <citation type="submission" date="2022-11" db="UniProtKB">
        <authorList>
            <consortium name="WormBaseParasite"/>
        </authorList>
    </citation>
    <scope>IDENTIFICATION</scope>
</reference>
<name>A0A915CAW7_PARUN</name>
<dbReference type="AlphaFoldDB" id="A0A915CAW7"/>
<organism evidence="1 2">
    <name type="scientific">Parascaris univalens</name>
    <name type="common">Nematode worm</name>
    <dbReference type="NCBI Taxonomy" id="6257"/>
    <lineage>
        <taxon>Eukaryota</taxon>
        <taxon>Metazoa</taxon>
        <taxon>Ecdysozoa</taxon>
        <taxon>Nematoda</taxon>
        <taxon>Chromadorea</taxon>
        <taxon>Rhabditida</taxon>
        <taxon>Spirurina</taxon>
        <taxon>Ascaridomorpha</taxon>
        <taxon>Ascaridoidea</taxon>
        <taxon>Ascarididae</taxon>
        <taxon>Parascaris</taxon>
    </lineage>
</organism>